<keyword evidence="1" id="KW-0812">Transmembrane</keyword>
<feature type="transmembrane region" description="Helical" evidence="1">
    <location>
        <begin position="100"/>
        <end position="128"/>
    </location>
</feature>
<protein>
    <submittedName>
        <fullName evidence="2">Uncharacterized protein</fullName>
    </submittedName>
</protein>
<name>A0ABU6DH81_9BACL</name>
<sequence>MLKNHWAKLVLISLIGILMIGLAQFVFLSIFTPTQGNMGQGMASSGGMGMMGSGGGMGQGMMGMGQGMMGNMGGGGMGMGMMGSGGMGGMSSGGSWMGSMFSLIFTLLIIAAVIGLFAGLIGFAYNYAKKNNLLAKLQNKETKQQTELVVQKEVTVLE</sequence>
<dbReference type="Proteomes" id="UP001355653">
    <property type="component" value="Unassembled WGS sequence"/>
</dbReference>
<proteinExistence type="predicted"/>
<dbReference type="RefSeq" id="WP_127455184.1">
    <property type="nucleotide sequence ID" value="NZ_JAROBY010000041.1"/>
</dbReference>
<keyword evidence="1" id="KW-0472">Membrane</keyword>
<gene>
    <name evidence="2" type="ORF">P5G65_23600</name>
</gene>
<evidence type="ECO:0000256" key="1">
    <source>
        <dbReference type="SAM" id="Phobius"/>
    </source>
</evidence>
<feature type="transmembrane region" description="Helical" evidence="1">
    <location>
        <begin position="9"/>
        <end position="31"/>
    </location>
</feature>
<keyword evidence="1" id="KW-1133">Transmembrane helix</keyword>
<keyword evidence="3" id="KW-1185">Reference proteome</keyword>
<reference evidence="2 3" key="1">
    <citation type="submission" date="2023-03" db="EMBL/GenBank/DDBJ databases">
        <title>Bacillus Genome Sequencing.</title>
        <authorList>
            <person name="Dunlap C."/>
        </authorList>
    </citation>
    <scope>NUCLEOTIDE SEQUENCE [LARGE SCALE GENOMIC DNA]</scope>
    <source>
        <strain evidence="2 3">NRS-1351</strain>
    </source>
</reference>
<comment type="caution">
    <text evidence="2">The sequence shown here is derived from an EMBL/GenBank/DDBJ whole genome shotgun (WGS) entry which is preliminary data.</text>
</comment>
<organism evidence="2 3">
    <name type="scientific">Paenibacillus chondroitinus</name>
    <dbReference type="NCBI Taxonomy" id="59842"/>
    <lineage>
        <taxon>Bacteria</taxon>
        <taxon>Bacillati</taxon>
        <taxon>Bacillota</taxon>
        <taxon>Bacilli</taxon>
        <taxon>Bacillales</taxon>
        <taxon>Paenibacillaceae</taxon>
        <taxon>Paenibacillus</taxon>
    </lineage>
</organism>
<evidence type="ECO:0000313" key="2">
    <source>
        <dbReference type="EMBL" id="MEB4796891.1"/>
    </source>
</evidence>
<accession>A0ABU6DH81</accession>
<evidence type="ECO:0000313" key="3">
    <source>
        <dbReference type="Proteomes" id="UP001355653"/>
    </source>
</evidence>
<dbReference type="EMBL" id="JAROBY010000041">
    <property type="protein sequence ID" value="MEB4796891.1"/>
    <property type="molecule type" value="Genomic_DNA"/>
</dbReference>